<keyword evidence="14" id="KW-0624">Polysaccharide degradation</keyword>
<dbReference type="InterPro" id="IPR041447">
    <property type="entry name" value="Mannosidase_ig"/>
</dbReference>
<dbReference type="InterPro" id="IPR017853">
    <property type="entry name" value="GH"/>
</dbReference>
<evidence type="ECO:0000256" key="13">
    <source>
        <dbReference type="ARBA" id="ARBA00023295"/>
    </source>
</evidence>
<dbReference type="Gene3D" id="2.60.40.10">
    <property type="entry name" value="Immunoglobulins"/>
    <property type="match status" value="3"/>
</dbReference>
<gene>
    <name evidence="21" type="ORF">VHEMI00785</name>
</gene>
<dbReference type="GO" id="GO:0000272">
    <property type="term" value="P:polysaccharide catabolic process"/>
    <property type="evidence" value="ECO:0007669"/>
    <property type="project" value="UniProtKB-KW"/>
</dbReference>
<accession>A0A0A1SRC7</accession>
<evidence type="ECO:0000259" key="19">
    <source>
        <dbReference type="Pfam" id="PF17786"/>
    </source>
</evidence>
<evidence type="ECO:0000259" key="17">
    <source>
        <dbReference type="Pfam" id="PF00703"/>
    </source>
</evidence>
<evidence type="ECO:0000259" key="20">
    <source>
        <dbReference type="Pfam" id="PF22666"/>
    </source>
</evidence>
<dbReference type="InterPro" id="IPR041625">
    <property type="entry name" value="Beta-mannosidase_Ig"/>
</dbReference>
<dbReference type="SUPFAM" id="SSF51445">
    <property type="entry name" value="(Trans)glycosidases"/>
    <property type="match status" value="1"/>
</dbReference>
<feature type="domain" description="Beta-mannosidase-like galactose-binding" evidence="20">
    <location>
        <begin position="35"/>
        <end position="210"/>
    </location>
</feature>
<evidence type="ECO:0000256" key="9">
    <source>
        <dbReference type="ARBA" id="ARBA00022729"/>
    </source>
</evidence>
<keyword evidence="8" id="KW-0964">Secreted</keyword>
<evidence type="ECO:0000256" key="11">
    <source>
        <dbReference type="ARBA" id="ARBA00023180"/>
    </source>
</evidence>
<dbReference type="GO" id="GO:0005576">
    <property type="term" value="C:extracellular region"/>
    <property type="evidence" value="ECO:0007669"/>
    <property type="project" value="UniProtKB-SubCell"/>
</dbReference>
<evidence type="ECO:0000256" key="15">
    <source>
        <dbReference type="ARBA" id="ARBA00031061"/>
    </source>
</evidence>
<dbReference type="InterPro" id="IPR008979">
    <property type="entry name" value="Galactose-bd-like_sf"/>
</dbReference>
<feature type="domain" description="Glycoside hydrolase family 2 immunoglobulin-like beta-sandwich" evidence="17">
    <location>
        <begin position="272"/>
        <end position="346"/>
    </location>
</feature>
<dbReference type="GO" id="GO:0006516">
    <property type="term" value="P:glycoprotein catabolic process"/>
    <property type="evidence" value="ECO:0007669"/>
    <property type="project" value="TreeGrafter"/>
</dbReference>
<evidence type="ECO:0000259" key="18">
    <source>
        <dbReference type="Pfam" id="PF17753"/>
    </source>
</evidence>
<dbReference type="AlphaFoldDB" id="A0A0A1SRC7"/>
<evidence type="ECO:0000256" key="16">
    <source>
        <dbReference type="SAM" id="SignalP"/>
    </source>
</evidence>
<comment type="subcellular location">
    <subcellularLocation>
        <location evidence="2">Secreted</location>
    </subcellularLocation>
</comment>
<dbReference type="FunFam" id="3.20.20.80:FF:000084">
    <property type="entry name" value="Beta-mannosidase A"/>
    <property type="match status" value="1"/>
</dbReference>
<name>A0A0A1SRC7_9HYPO</name>
<evidence type="ECO:0000256" key="7">
    <source>
        <dbReference type="ARBA" id="ARBA00021795"/>
    </source>
</evidence>
<dbReference type="Pfam" id="PF17786">
    <property type="entry name" value="Mannosidase_ig"/>
    <property type="match status" value="1"/>
</dbReference>
<comment type="pathway">
    <text evidence="3">Glycan metabolism; N-glycan degradation.</text>
</comment>
<evidence type="ECO:0000256" key="6">
    <source>
        <dbReference type="ARBA" id="ARBA00012754"/>
    </source>
</evidence>
<dbReference type="UniPathway" id="UPA00280"/>
<comment type="similarity">
    <text evidence="4">Belongs to the glycosyl hydrolase 2 family. Beta-mannosidase A subfamily.</text>
</comment>
<evidence type="ECO:0000256" key="5">
    <source>
        <dbReference type="ARBA" id="ARBA00011738"/>
    </source>
</evidence>
<dbReference type="STRING" id="1531966.A0A0A1SRC7"/>
<feature type="chain" id="PRO_5001989624" description="Beta-mannosidase A" evidence="16">
    <location>
        <begin position="21"/>
        <end position="936"/>
    </location>
</feature>
<dbReference type="InterPro" id="IPR036156">
    <property type="entry name" value="Beta-gal/glucu_dom_sf"/>
</dbReference>
<dbReference type="GO" id="GO:0004567">
    <property type="term" value="F:beta-mannosidase activity"/>
    <property type="evidence" value="ECO:0007669"/>
    <property type="project" value="UniProtKB-EC"/>
</dbReference>
<evidence type="ECO:0000256" key="14">
    <source>
        <dbReference type="ARBA" id="ARBA00023326"/>
    </source>
</evidence>
<dbReference type="SUPFAM" id="SSF49303">
    <property type="entry name" value="beta-Galactosidase/glucuronidase domain"/>
    <property type="match status" value="2"/>
</dbReference>
<dbReference type="EMBL" id="CDHN01000001">
    <property type="protein sequence ID" value="CEJ80611.1"/>
    <property type="molecule type" value="Genomic_DNA"/>
</dbReference>
<dbReference type="InterPro" id="IPR013783">
    <property type="entry name" value="Ig-like_fold"/>
</dbReference>
<dbReference type="SUPFAM" id="SSF49785">
    <property type="entry name" value="Galactose-binding domain-like"/>
    <property type="match status" value="1"/>
</dbReference>
<dbReference type="FunFam" id="2.60.40.10:FF:001511">
    <property type="entry name" value="Beta-mannosidase A"/>
    <property type="match status" value="1"/>
</dbReference>
<dbReference type="Proteomes" id="UP000039046">
    <property type="component" value="Unassembled WGS sequence"/>
</dbReference>
<feature type="domain" description="Mannosidase Ig/CBM-like" evidence="19">
    <location>
        <begin position="749"/>
        <end position="851"/>
    </location>
</feature>
<feature type="domain" description="Beta-mannosidase Ig-fold" evidence="18">
    <location>
        <begin position="854"/>
        <end position="932"/>
    </location>
</feature>
<dbReference type="PANTHER" id="PTHR43730">
    <property type="entry name" value="BETA-MANNOSIDASE"/>
    <property type="match status" value="1"/>
</dbReference>
<keyword evidence="11" id="KW-0325">Glycoprotein</keyword>
<evidence type="ECO:0000256" key="8">
    <source>
        <dbReference type="ARBA" id="ARBA00022525"/>
    </source>
</evidence>
<comment type="subunit">
    <text evidence="5">Homodimer.</text>
</comment>
<dbReference type="InterPro" id="IPR050887">
    <property type="entry name" value="Beta-mannosidase_GH2"/>
</dbReference>
<dbReference type="EC" id="3.2.1.25" evidence="6"/>
<evidence type="ECO:0000256" key="10">
    <source>
        <dbReference type="ARBA" id="ARBA00022801"/>
    </source>
</evidence>
<dbReference type="InterPro" id="IPR006102">
    <property type="entry name" value="Ig-like_GH2"/>
</dbReference>
<protein>
    <recommendedName>
        <fullName evidence="7">Beta-mannosidase A</fullName>
        <ecNumber evidence="6">3.2.1.25</ecNumber>
    </recommendedName>
    <alternativeName>
        <fullName evidence="15">Mannanase A</fullName>
    </alternativeName>
</protein>
<evidence type="ECO:0000313" key="21">
    <source>
        <dbReference type="EMBL" id="CEJ80611.1"/>
    </source>
</evidence>
<evidence type="ECO:0000256" key="12">
    <source>
        <dbReference type="ARBA" id="ARBA00023277"/>
    </source>
</evidence>
<proteinExistence type="inferred from homology"/>
<reference evidence="21 22" key="1">
    <citation type="journal article" date="2015" name="Genome Announc.">
        <title>Draft Genome Sequence and Gene Annotation of the Entomopathogenic Fungus Verticillium hemipterigenum.</title>
        <authorList>
            <person name="Horn F."/>
            <person name="Habel A."/>
            <person name="Scharf D.H."/>
            <person name="Dworschak J."/>
            <person name="Brakhage A.A."/>
            <person name="Guthke R."/>
            <person name="Hertweck C."/>
            <person name="Linde J."/>
        </authorList>
    </citation>
    <scope>NUCLEOTIDE SEQUENCE [LARGE SCALE GENOMIC DNA]</scope>
</reference>
<keyword evidence="22" id="KW-1185">Reference proteome</keyword>
<dbReference type="Gene3D" id="3.20.20.80">
    <property type="entry name" value="Glycosidases"/>
    <property type="match status" value="1"/>
</dbReference>
<keyword evidence="12" id="KW-0119">Carbohydrate metabolism</keyword>
<evidence type="ECO:0000256" key="2">
    <source>
        <dbReference type="ARBA" id="ARBA00004613"/>
    </source>
</evidence>
<evidence type="ECO:0000313" key="22">
    <source>
        <dbReference type="Proteomes" id="UP000039046"/>
    </source>
</evidence>
<dbReference type="HOGENOM" id="CLU_005015_3_0_1"/>
<evidence type="ECO:0000256" key="3">
    <source>
        <dbReference type="ARBA" id="ARBA00004740"/>
    </source>
</evidence>
<dbReference type="InterPro" id="IPR054593">
    <property type="entry name" value="Beta-mannosidase-like_N2"/>
</dbReference>
<comment type="catalytic activity">
    <reaction evidence="1">
        <text>Hydrolysis of terminal, non-reducing beta-D-mannose residues in beta-D-mannosides.</text>
        <dbReference type="EC" id="3.2.1.25"/>
    </reaction>
</comment>
<dbReference type="PANTHER" id="PTHR43730:SF5">
    <property type="entry name" value="BETA-MANNOSIDASE A"/>
    <property type="match status" value="1"/>
</dbReference>
<keyword evidence="9 16" id="KW-0732">Signal</keyword>
<dbReference type="Pfam" id="PF00703">
    <property type="entry name" value="Glyco_hydro_2"/>
    <property type="match status" value="1"/>
</dbReference>
<keyword evidence="13" id="KW-0326">Glycosidase</keyword>
<sequence>MKWLLAATANLIVLAQRTCATNSQQSIHEFSAETWTVTNEYGNITVPGSYPSQVHLDLNHAGVITSPYYGLNEFNLRWIAAQNWTYTSKPIKNLRKDGTTSSHLVFDGLDTYTTITFCNKIVGTADNQFRQWYFDVTDVLEQCPDQEPVLSLNFGSVPRIINALNASSSETWPSISVYAYEYPNRHFVRKEQNDFGWDWSPAFVPTGPWRDGRIVQLQKRVQAYQLNTAIDVYRKGQVNNFAPDQSQPWIVNASVDFIGILPKNSQLRAVITDVSDESKVLYSGEMENVSSSNMTITGSISIDCDKPKLWWPRDMGSQNLYKIKVFVPSTCGTTPILTTEKRIGFRTILLDVGNVTNAQISRGYKPGNNWHFEINGHEFYSKGANMVPPDAFWPRVSKGSMNNLFESVEAQNFNMLRVWSSGAYLPDFIYDIADERGVLLWSEFEFGDSLYPDDPAFLQNVVGEVTYNVRRINHHPSLACWVGGNELENLMLPLTYQAAPDGLNYFVGQYEDLFITTIFKTLVANSRSISYTPSSGNNGFTNIDFSLPVPMVQRYNNKTAGEMYGDTEFYNYDTSISFNISKYPVGRFSTEFGFPSMPSLETWKQVLDDQDLHFNSSTITLRNHHYPPNSLATDNYANGTKGLAEMTLGVERYYPAPNKKDPIGNFSSWCHATQLFQADFYKNQIQFYRHGSGMPERQLGSLLWQLNDVWQAPSWAAIEYDGRWKVLPYVVRNAYKHITVSPLWDYEHGELELWVTSDLWERVSGTVSLSWVDLRGKPITDNAGMPTSLDFQVEAINSTRIVRTNMRDVTLPDMKDALLLLSLKASGHLPNGDEMIEFSHENHFIPVWPKDLKLVDPGLKISYNQESGKFDVEATKAVSLYTWLHHSEDVSGFFDDNAFILLPGQKKEVDFKVQHDTDIAWMKDITIQSLWDLTTE</sequence>
<evidence type="ECO:0000256" key="1">
    <source>
        <dbReference type="ARBA" id="ARBA00000829"/>
    </source>
</evidence>
<feature type="signal peptide" evidence="16">
    <location>
        <begin position="1"/>
        <end position="20"/>
    </location>
</feature>
<organism evidence="21 22">
    <name type="scientific">[Torrubiella] hemipterigena</name>
    <dbReference type="NCBI Taxonomy" id="1531966"/>
    <lineage>
        <taxon>Eukaryota</taxon>
        <taxon>Fungi</taxon>
        <taxon>Dikarya</taxon>
        <taxon>Ascomycota</taxon>
        <taxon>Pezizomycotina</taxon>
        <taxon>Sordariomycetes</taxon>
        <taxon>Hypocreomycetidae</taxon>
        <taxon>Hypocreales</taxon>
        <taxon>Clavicipitaceae</taxon>
        <taxon>Clavicipitaceae incertae sedis</taxon>
        <taxon>'Torrubiella' clade</taxon>
    </lineage>
</organism>
<dbReference type="Pfam" id="PF17753">
    <property type="entry name" value="Ig_mannosidase"/>
    <property type="match status" value="1"/>
</dbReference>
<evidence type="ECO:0000256" key="4">
    <source>
        <dbReference type="ARBA" id="ARBA00007483"/>
    </source>
</evidence>
<keyword evidence="10" id="KW-0378">Hydrolase</keyword>
<dbReference type="Gene3D" id="2.60.120.260">
    <property type="entry name" value="Galactose-binding domain-like"/>
    <property type="match status" value="1"/>
</dbReference>
<dbReference type="OrthoDB" id="2866996at2759"/>
<dbReference type="Pfam" id="PF22666">
    <property type="entry name" value="Glyco_hydro_2_N2"/>
    <property type="match status" value="1"/>
</dbReference>